<dbReference type="PROSITE" id="PS51257">
    <property type="entry name" value="PROKAR_LIPOPROTEIN"/>
    <property type="match status" value="1"/>
</dbReference>
<dbReference type="EMBL" id="NAAC01000009">
    <property type="protein sequence ID" value="RDJ13000.1"/>
    <property type="molecule type" value="Genomic_DNA"/>
</dbReference>
<protein>
    <recommendedName>
        <fullName evidence="4">Lipoprotein</fullName>
    </recommendedName>
</protein>
<sequence length="63" mass="6708">MSRFLAFVATGTLISLSTIVSACTTNPDYTSSIGSSTSYQRDYSLNPACAGGFRPSDNRPCSY</sequence>
<proteinExistence type="predicted"/>
<dbReference type="Proteomes" id="UP000254939">
    <property type="component" value="Unassembled WGS sequence"/>
</dbReference>
<feature type="signal peptide" evidence="1">
    <location>
        <begin position="1"/>
        <end position="22"/>
    </location>
</feature>
<reference evidence="2 3" key="1">
    <citation type="submission" date="2017-03" db="EMBL/GenBank/DDBJ databases">
        <title>Genome analysis of Rhizobial strains effectives or ineffectives for nitrogen fixation isolated from bean seeds.</title>
        <authorList>
            <person name="Peralta H."/>
            <person name="Aguilar-Vera A."/>
            <person name="Mora Y."/>
            <person name="Vargas-Lagunas C."/>
            <person name="Girard L."/>
            <person name="Mora J."/>
        </authorList>
    </citation>
    <scope>NUCLEOTIDE SEQUENCE [LARGE SCALE GENOMIC DNA]</scope>
    <source>
        <strain evidence="2 3">CCGM3</strain>
    </source>
</reference>
<evidence type="ECO:0000256" key="1">
    <source>
        <dbReference type="SAM" id="SignalP"/>
    </source>
</evidence>
<evidence type="ECO:0008006" key="4">
    <source>
        <dbReference type="Google" id="ProtNLM"/>
    </source>
</evidence>
<organism evidence="2 3">
    <name type="scientific">Rhizobium grahamii</name>
    <dbReference type="NCBI Taxonomy" id="1120045"/>
    <lineage>
        <taxon>Bacteria</taxon>
        <taxon>Pseudomonadati</taxon>
        <taxon>Pseudomonadota</taxon>
        <taxon>Alphaproteobacteria</taxon>
        <taxon>Hyphomicrobiales</taxon>
        <taxon>Rhizobiaceae</taxon>
        <taxon>Rhizobium/Agrobacterium group</taxon>
        <taxon>Rhizobium</taxon>
    </lineage>
</organism>
<gene>
    <name evidence="2" type="ORF">B5K06_09590</name>
</gene>
<evidence type="ECO:0000313" key="3">
    <source>
        <dbReference type="Proteomes" id="UP000254939"/>
    </source>
</evidence>
<feature type="chain" id="PRO_5016653949" description="Lipoprotein" evidence="1">
    <location>
        <begin position="23"/>
        <end position="63"/>
    </location>
</feature>
<keyword evidence="1" id="KW-0732">Signal</keyword>
<dbReference type="OrthoDB" id="8389951at2"/>
<name>A0A370KS57_9HYPH</name>
<dbReference type="RefSeq" id="WP_114712708.1">
    <property type="nucleotide sequence ID" value="NZ_KZ857259.1"/>
</dbReference>
<evidence type="ECO:0000313" key="2">
    <source>
        <dbReference type="EMBL" id="RDJ13000.1"/>
    </source>
</evidence>
<dbReference type="AlphaFoldDB" id="A0A370KS57"/>
<comment type="caution">
    <text evidence="2">The sequence shown here is derived from an EMBL/GenBank/DDBJ whole genome shotgun (WGS) entry which is preliminary data.</text>
</comment>
<accession>A0A370KS57</accession>